<feature type="transmembrane region" description="Helical" evidence="1">
    <location>
        <begin position="255"/>
        <end position="275"/>
    </location>
</feature>
<gene>
    <name evidence="3" type="ORF">EDC25_1256</name>
</gene>
<dbReference type="RefSeq" id="WP_132577566.1">
    <property type="nucleotide sequence ID" value="NZ_JBHLWF010000080.1"/>
</dbReference>
<comment type="caution">
    <text evidence="3">The sequence shown here is derived from an EMBL/GenBank/DDBJ whole genome shotgun (WGS) entry which is preliminary data.</text>
</comment>
<feature type="transmembrane region" description="Helical" evidence="1">
    <location>
        <begin position="199"/>
        <end position="218"/>
    </location>
</feature>
<feature type="transmembrane region" description="Helical" evidence="1">
    <location>
        <begin position="287"/>
        <end position="316"/>
    </location>
</feature>
<evidence type="ECO:0000259" key="2">
    <source>
        <dbReference type="Pfam" id="PF14351"/>
    </source>
</evidence>
<feature type="transmembrane region" description="Helical" evidence="1">
    <location>
        <begin position="138"/>
        <end position="158"/>
    </location>
</feature>
<feature type="transmembrane region" description="Helical" evidence="1">
    <location>
        <begin position="104"/>
        <end position="132"/>
    </location>
</feature>
<feature type="domain" description="DUF4401" evidence="2">
    <location>
        <begin position="33"/>
        <end position="343"/>
    </location>
</feature>
<dbReference type="InterPro" id="IPR025513">
    <property type="entry name" value="DUF4401"/>
</dbReference>
<keyword evidence="1" id="KW-1133">Transmembrane helix</keyword>
<evidence type="ECO:0000256" key="1">
    <source>
        <dbReference type="SAM" id="Phobius"/>
    </source>
</evidence>
<dbReference type="Proteomes" id="UP000294599">
    <property type="component" value="Unassembled WGS sequence"/>
</dbReference>
<feature type="transmembrane region" description="Helical" evidence="1">
    <location>
        <begin position="322"/>
        <end position="343"/>
    </location>
</feature>
<evidence type="ECO:0000313" key="4">
    <source>
        <dbReference type="Proteomes" id="UP000294599"/>
    </source>
</evidence>
<keyword evidence="4" id="KW-1185">Reference proteome</keyword>
<dbReference type="OrthoDB" id="8527955at2"/>
<feature type="transmembrane region" description="Helical" evidence="1">
    <location>
        <begin position="165"/>
        <end position="187"/>
    </location>
</feature>
<dbReference type="EMBL" id="SMAF01000025">
    <property type="protein sequence ID" value="TCS93751.1"/>
    <property type="molecule type" value="Genomic_DNA"/>
</dbReference>
<keyword evidence="1" id="KW-0472">Membrane</keyword>
<name>A0A4S3KVL5_9GAMM</name>
<feature type="transmembrane region" description="Helical" evidence="1">
    <location>
        <begin position="38"/>
        <end position="59"/>
    </location>
</feature>
<organism evidence="3 4">
    <name type="scientific">Pseudofulvimonas gallinarii</name>
    <dbReference type="NCBI Taxonomy" id="634155"/>
    <lineage>
        <taxon>Bacteria</taxon>
        <taxon>Pseudomonadati</taxon>
        <taxon>Pseudomonadota</taxon>
        <taxon>Gammaproteobacteria</taxon>
        <taxon>Lysobacterales</taxon>
        <taxon>Rhodanobacteraceae</taxon>
        <taxon>Pseudofulvimonas</taxon>
    </lineage>
</organism>
<proteinExistence type="predicted"/>
<feature type="transmembrane region" description="Helical" evidence="1">
    <location>
        <begin position="65"/>
        <end position="84"/>
    </location>
</feature>
<evidence type="ECO:0000313" key="3">
    <source>
        <dbReference type="EMBL" id="TCS93751.1"/>
    </source>
</evidence>
<dbReference type="AlphaFoldDB" id="A0A4S3KVL5"/>
<protein>
    <submittedName>
        <fullName evidence="3">Uncharacterized protein DUF4401</fullName>
    </submittedName>
</protein>
<reference evidence="3 4" key="1">
    <citation type="submission" date="2019-03" db="EMBL/GenBank/DDBJ databases">
        <title>Genomic Encyclopedia of Type Strains, Phase IV (KMG-IV): sequencing the most valuable type-strain genomes for metagenomic binning, comparative biology and taxonomic classification.</title>
        <authorList>
            <person name="Goeker M."/>
        </authorList>
    </citation>
    <scope>NUCLEOTIDE SEQUENCE [LARGE SCALE GENOMIC DNA]</scope>
    <source>
        <strain evidence="3 4">DSM 21944</strain>
    </source>
</reference>
<keyword evidence="1" id="KW-0812">Transmembrane</keyword>
<feature type="transmembrane region" description="Helical" evidence="1">
    <location>
        <begin position="230"/>
        <end position="249"/>
    </location>
</feature>
<dbReference type="Pfam" id="PF14351">
    <property type="entry name" value="DUF4401"/>
    <property type="match status" value="1"/>
</dbReference>
<sequence>MNGPEAEALWLRLREAGVVSGDAPMLDPDATAPWPIRLLGGVGAWIAVPLLLGFVLASIDWNGAHGMAPILVGAILAAASLPWLRGGRDEFQRQAGTVGNLCGLLVIAVGIASEGSSTMVALVMAGLAAVMFKLSPQWLHRFLCAGGLVTSLIWLLVAERFAAESLALVQALLVWATAAAWLLRIHVDPVRYPRSAIDPFAWALTIIALAAAWFGNWLTGYGHDIHLRTLQVLSVAEAAMLPVVAGILVVPRREVLGMATTVGLMLATVVLAWLWRWAPGVSLSISLLLLAVPMGASVLLLVSVLSLAISLLQYYFQMADTLLAKSLALAIAGGVVLALHLILRARARRVAT</sequence>
<accession>A0A4S3KVL5</accession>